<dbReference type="EMBL" id="FZQA01000008">
    <property type="protein sequence ID" value="SNT75482.1"/>
    <property type="molecule type" value="Genomic_DNA"/>
</dbReference>
<dbReference type="SUPFAM" id="SSF48295">
    <property type="entry name" value="TrpR-like"/>
    <property type="match status" value="1"/>
</dbReference>
<dbReference type="OrthoDB" id="8480222at2"/>
<name>A0A239PZW4_9PROT</name>
<accession>A0A239PZW4</accession>
<dbReference type="GO" id="GO:0006275">
    <property type="term" value="P:regulation of DNA replication"/>
    <property type="evidence" value="ECO:0007669"/>
    <property type="project" value="InterPro"/>
</dbReference>
<dbReference type="InterPro" id="IPR013159">
    <property type="entry name" value="DnaA_C"/>
</dbReference>
<protein>
    <submittedName>
        <fullName evidence="2">DnaA protein helix-turn-helix</fullName>
    </submittedName>
</protein>
<dbReference type="Pfam" id="PF08299">
    <property type="entry name" value="Bac_DnaA_C"/>
    <property type="match status" value="1"/>
</dbReference>
<dbReference type="Proteomes" id="UP000198346">
    <property type="component" value="Unassembled WGS sequence"/>
</dbReference>
<gene>
    <name evidence="2" type="ORF">SAMN06297382_2762</name>
</gene>
<sequence>MKQTFRPQEGGASELSRLIARDAMEIAAVACSVRLDDLLARCRNRANVSFARQIAMYLCHVVGQMPMGEISHAFERDRTTVSYACHTIEDRRDSPIFDRQLELLEAEMRRRIAVIYARCDTPGCFSPQRRRLARRGRARRRRQEGAPEAAIVFPLRSR</sequence>
<evidence type="ECO:0000259" key="1">
    <source>
        <dbReference type="SMART" id="SM00760"/>
    </source>
</evidence>
<keyword evidence="3" id="KW-1185">Reference proteome</keyword>
<dbReference type="CDD" id="cd06571">
    <property type="entry name" value="Bac_DnaA_C"/>
    <property type="match status" value="1"/>
</dbReference>
<evidence type="ECO:0000313" key="3">
    <source>
        <dbReference type="Proteomes" id="UP000198346"/>
    </source>
</evidence>
<proteinExistence type="predicted"/>
<dbReference type="GO" id="GO:0043565">
    <property type="term" value="F:sequence-specific DNA binding"/>
    <property type="evidence" value="ECO:0007669"/>
    <property type="project" value="InterPro"/>
</dbReference>
<dbReference type="Gene3D" id="1.10.1750.10">
    <property type="match status" value="1"/>
</dbReference>
<dbReference type="SMART" id="SM00760">
    <property type="entry name" value="Bac_DnaA_C"/>
    <property type="match status" value="1"/>
</dbReference>
<feature type="domain" description="Chromosomal replication initiator DnaA C-terminal" evidence="1">
    <location>
        <begin position="22"/>
        <end position="88"/>
    </location>
</feature>
<dbReference type="GO" id="GO:0005524">
    <property type="term" value="F:ATP binding"/>
    <property type="evidence" value="ECO:0007669"/>
    <property type="project" value="InterPro"/>
</dbReference>
<organism evidence="2 3">
    <name type="scientific">Amphiplicatus metriothermophilus</name>
    <dbReference type="NCBI Taxonomy" id="1519374"/>
    <lineage>
        <taxon>Bacteria</taxon>
        <taxon>Pseudomonadati</taxon>
        <taxon>Pseudomonadota</taxon>
        <taxon>Alphaproteobacteria</taxon>
        <taxon>Parvularculales</taxon>
        <taxon>Parvularculaceae</taxon>
        <taxon>Amphiplicatus</taxon>
    </lineage>
</organism>
<reference evidence="2 3" key="1">
    <citation type="submission" date="2017-07" db="EMBL/GenBank/DDBJ databases">
        <authorList>
            <person name="Sun Z.S."/>
            <person name="Albrecht U."/>
            <person name="Echele G."/>
            <person name="Lee C.C."/>
        </authorList>
    </citation>
    <scope>NUCLEOTIDE SEQUENCE [LARGE SCALE GENOMIC DNA]</scope>
    <source>
        <strain evidence="2 3">CGMCC 1.12710</strain>
    </source>
</reference>
<dbReference type="AlphaFoldDB" id="A0A239PZW4"/>
<evidence type="ECO:0000313" key="2">
    <source>
        <dbReference type="EMBL" id="SNT75482.1"/>
    </source>
</evidence>
<dbReference type="RefSeq" id="WP_089413180.1">
    <property type="nucleotide sequence ID" value="NZ_FZQA01000008.1"/>
</dbReference>
<dbReference type="InterPro" id="IPR010921">
    <property type="entry name" value="Trp_repressor/repl_initiator"/>
</dbReference>
<dbReference type="GO" id="GO:0006270">
    <property type="term" value="P:DNA replication initiation"/>
    <property type="evidence" value="ECO:0007669"/>
    <property type="project" value="InterPro"/>
</dbReference>